<dbReference type="Gene3D" id="3.30.420.40">
    <property type="match status" value="2"/>
</dbReference>
<dbReference type="RefSeq" id="WP_377098639.1">
    <property type="nucleotide sequence ID" value="NZ_JBHTHU010000005.1"/>
</dbReference>
<accession>A0ABW2YUZ8</accession>
<dbReference type="Proteomes" id="UP001596958">
    <property type="component" value="Unassembled WGS sequence"/>
</dbReference>
<evidence type="ECO:0000313" key="1">
    <source>
        <dbReference type="EMBL" id="MFD0749886.1"/>
    </source>
</evidence>
<dbReference type="SUPFAM" id="SSF53067">
    <property type="entry name" value="Actin-like ATPase domain"/>
    <property type="match status" value="2"/>
</dbReference>
<comment type="caution">
    <text evidence="1">The sequence shown here is derived from an EMBL/GenBank/DDBJ whole genome shotgun (WGS) entry which is preliminary data.</text>
</comment>
<organism evidence="1 2">
    <name type="scientific">Mucilaginibacter calamicampi</name>
    <dbReference type="NCBI Taxonomy" id="1302352"/>
    <lineage>
        <taxon>Bacteria</taxon>
        <taxon>Pseudomonadati</taxon>
        <taxon>Bacteroidota</taxon>
        <taxon>Sphingobacteriia</taxon>
        <taxon>Sphingobacteriales</taxon>
        <taxon>Sphingobacteriaceae</taxon>
        <taxon>Mucilaginibacter</taxon>
    </lineage>
</organism>
<evidence type="ECO:0008006" key="3">
    <source>
        <dbReference type="Google" id="ProtNLM"/>
    </source>
</evidence>
<dbReference type="EMBL" id="JBHTHU010000005">
    <property type="protein sequence ID" value="MFD0749886.1"/>
    <property type="molecule type" value="Genomic_DNA"/>
</dbReference>
<protein>
    <recommendedName>
        <fullName evidence="3">BadF-type ATPase</fullName>
    </recommendedName>
</protein>
<keyword evidence="2" id="KW-1185">Reference proteome</keyword>
<evidence type="ECO:0000313" key="2">
    <source>
        <dbReference type="Proteomes" id="UP001596958"/>
    </source>
</evidence>
<sequence length="282" mass="31704">MIAVVYSGSYHADWRLADKGKTIASFKTSGINPYFMDERQMLQLFGKNINLIHHAENVKRVFFFGPGCSSDELKAIVSAALTQFFKFAKVTIAHDVDGAAIACCRNSPGIIGICGSGSNAAWFDGKKVKPNNYGLGYILADEGSGNWLGRQLIKGFMNETLPENLRKKFTLKYNADRNNLLEKVYRQKQPAIYLSSFADFFTEHQHDQYLANVIKAGFNKLINTYLLPLHKQHPQAPLHFEGSVAFTFQDHLRDEAKLAGLQITSIIKEPINNLLTYYSNKN</sequence>
<dbReference type="Gene3D" id="1.10.720.160">
    <property type="match status" value="1"/>
</dbReference>
<gene>
    <name evidence="1" type="ORF">ACFQZS_07020</name>
</gene>
<dbReference type="InterPro" id="IPR043129">
    <property type="entry name" value="ATPase_NBD"/>
</dbReference>
<name>A0ABW2YUZ8_9SPHI</name>
<reference evidence="2" key="1">
    <citation type="journal article" date="2019" name="Int. J. Syst. Evol. Microbiol.">
        <title>The Global Catalogue of Microorganisms (GCM) 10K type strain sequencing project: providing services to taxonomists for standard genome sequencing and annotation.</title>
        <authorList>
            <consortium name="The Broad Institute Genomics Platform"/>
            <consortium name="The Broad Institute Genome Sequencing Center for Infectious Disease"/>
            <person name="Wu L."/>
            <person name="Ma J."/>
        </authorList>
    </citation>
    <scope>NUCLEOTIDE SEQUENCE [LARGE SCALE GENOMIC DNA]</scope>
    <source>
        <strain evidence="2">CCUG 63418</strain>
    </source>
</reference>
<proteinExistence type="predicted"/>
<dbReference type="CDD" id="cd24079">
    <property type="entry name" value="ASKHA_NBD_PG1100-like"/>
    <property type="match status" value="1"/>
</dbReference>